<dbReference type="InterPro" id="IPR043130">
    <property type="entry name" value="CDP-OH_PTrfase_TM_dom"/>
</dbReference>
<dbReference type="AlphaFoldDB" id="A0A0F9MFB7"/>
<comment type="caution">
    <text evidence="2">The sequence shown here is derived from an EMBL/GenBank/DDBJ whole genome shotgun (WGS) entry which is preliminary data.</text>
</comment>
<dbReference type="GO" id="GO:0016020">
    <property type="term" value="C:membrane"/>
    <property type="evidence" value="ECO:0007669"/>
    <property type="project" value="InterPro"/>
</dbReference>
<dbReference type="GO" id="GO:0008654">
    <property type="term" value="P:phospholipid biosynthetic process"/>
    <property type="evidence" value="ECO:0007669"/>
    <property type="project" value="InterPro"/>
</dbReference>
<organism evidence="2">
    <name type="scientific">marine sediment metagenome</name>
    <dbReference type="NCBI Taxonomy" id="412755"/>
    <lineage>
        <taxon>unclassified sequences</taxon>
        <taxon>metagenomes</taxon>
        <taxon>ecological metagenomes</taxon>
    </lineage>
</organism>
<dbReference type="GO" id="GO:0016780">
    <property type="term" value="F:phosphotransferase activity, for other substituted phosphate groups"/>
    <property type="evidence" value="ECO:0007669"/>
    <property type="project" value="InterPro"/>
</dbReference>
<keyword evidence="1" id="KW-0812">Transmembrane</keyword>
<proteinExistence type="predicted"/>
<sequence>KSSVDFNNEMNFDSKKFVRIIKISNLNHVKEHFNRKKEINYMSNFAVVLDGGVLIDYRIVSSLLNYGEDIIFIKGNSIHSNYTDKNQSNILGGKINLRSNEYIFEKKIGSFHDFFNSIISSNKTISHSSDEISTYKPDMRRDIPLYIYSFRDYRDFKSAKKFLVKRTQKGTLDLIAWYFNRHFENIFVYLFADTSITANHITILVNILGYFVLFLFLIQFWWIGLFLLILVNILDGVDGKLARLKNQESTVGHIEHSFDQLYEQAIYVGIGLAAYFIIDQFFVIIVLIIMLLSDSFNRHCSMQYKEVMKITLADSSKFDQLFRKFDGRRNIFTLHILIFGIFSHFEFVIFSICIHAIITSIIYSIQAIKHMKKVDILYLNKIK</sequence>
<keyword evidence="1" id="KW-0472">Membrane</keyword>
<protein>
    <recommendedName>
        <fullName evidence="3">CDP-alcohol phosphatidyltransferase family protein</fullName>
    </recommendedName>
</protein>
<dbReference type="Gene3D" id="1.20.120.1760">
    <property type="match status" value="1"/>
</dbReference>
<feature type="transmembrane region" description="Helical" evidence="1">
    <location>
        <begin position="207"/>
        <end position="234"/>
    </location>
</feature>
<reference evidence="2" key="1">
    <citation type="journal article" date="2015" name="Nature">
        <title>Complex archaea that bridge the gap between prokaryotes and eukaryotes.</title>
        <authorList>
            <person name="Spang A."/>
            <person name="Saw J.H."/>
            <person name="Jorgensen S.L."/>
            <person name="Zaremba-Niedzwiedzka K."/>
            <person name="Martijn J."/>
            <person name="Lind A.E."/>
            <person name="van Eijk R."/>
            <person name="Schleper C."/>
            <person name="Guy L."/>
            <person name="Ettema T.J."/>
        </authorList>
    </citation>
    <scope>NUCLEOTIDE SEQUENCE</scope>
</reference>
<feature type="non-terminal residue" evidence="2">
    <location>
        <position position="1"/>
    </location>
</feature>
<feature type="transmembrane region" description="Helical" evidence="1">
    <location>
        <begin position="265"/>
        <end position="292"/>
    </location>
</feature>
<dbReference type="InterPro" id="IPR000462">
    <property type="entry name" value="CDP-OH_P_trans"/>
</dbReference>
<dbReference type="EMBL" id="LAZR01009004">
    <property type="protein sequence ID" value="KKM75285.1"/>
    <property type="molecule type" value="Genomic_DNA"/>
</dbReference>
<accession>A0A0F9MFB7</accession>
<evidence type="ECO:0000313" key="2">
    <source>
        <dbReference type="EMBL" id="KKM75285.1"/>
    </source>
</evidence>
<gene>
    <name evidence="2" type="ORF">LCGC14_1391800</name>
</gene>
<name>A0A0F9MFB7_9ZZZZ</name>
<evidence type="ECO:0000256" key="1">
    <source>
        <dbReference type="SAM" id="Phobius"/>
    </source>
</evidence>
<evidence type="ECO:0008006" key="3">
    <source>
        <dbReference type="Google" id="ProtNLM"/>
    </source>
</evidence>
<keyword evidence="1" id="KW-1133">Transmembrane helix</keyword>
<feature type="transmembrane region" description="Helical" evidence="1">
    <location>
        <begin position="331"/>
        <end position="363"/>
    </location>
</feature>
<dbReference type="Pfam" id="PF01066">
    <property type="entry name" value="CDP-OH_P_transf"/>
    <property type="match status" value="1"/>
</dbReference>